<dbReference type="EMBL" id="CP157744">
    <property type="protein sequence ID" value="XBS22642.1"/>
    <property type="molecule type" value="Genomic_DNA"/>
</dbReference>
<geneLocation type="plasmid" evidence="1 2">
    <name>unnamed2</name>
</geneLocation>
<dbReference type="Proteomes" id="UP001225378">
    <property type="component" value="Plasmid unnamed2"/>
</dbReference>
<evidence type="ECO:0000313" key="1">
    <source>
        <dbReference type="EMBL" id="XBS22642.1"/>
    </source>
</evidence>
<protein>
    <submittedName>
        <fullName evidence="1">Uncharacterized protein</fullName>
    </submittedName>
</protein>
<evidence type="ECO:0000313" key="2">
    <source>
        <dbReference type="Proteomes" id="UP001225378"/>
    </source>
</evidence>
<name>A0AAU7P068_9GAMM</name>
<accession>A0AAU7P068</accession>
<keyword evidence="2" id="KW-1185">Reference proteome</keyword>
<dbReference type="KEGG" id="mech:Q9L42_020220"/>
<dbReference type="AlphaFoldDB" id="A0AAU7P068"/>
<organism evidence="1 2">
    <name type="scientific">Methylomarinum roseum</name>
    <dbReference type="NCBI Taxonomy" id="3067653"/>
    <lineage>
        <taxon>Bacteria</taxon>
        <taxon>Pseudomonadati</taxon>
        <taxon>Pseudomonadota</taxon>
        <taxon>Gammaproteobacteria</taxon>
        <taxon>Methylococcales</taxon>
        <taxon>Methylococcaceae</taxon>
        <taxon>Methylomarinum</taxon>
    </lineage>
</organism>
<dbReference type="RefSeq" id="WP_305910485.1">
    <property type="nucleotide sequence ID" value="NZ_CP157744.1"/>
</dbReference>
<reference evidence="1 2" key="1">
    <citation type="journal article" date="2024" name="Microbiology">
        <title>Methylomarinum rosea sp. nov., a novel halophilic methanotrophic bacterium from the hypersaline Lake Elton.</title>
        <authorList>
            <person name="Suleimanov R.Z."/>
            <person name="Oshkin I.Y."/>
            <person name="Danilova O.V."/>
            <person name="Suzina N.E."/>
            <person name="Dedysh S.N."/>
        </authorList>
    </citation>
    <scope>NUCLEOTIDE SEQUENCE [LARGE SCALE GENOMIC DNA]</scope>
    <source>
        <strain evidence="1 2">Ch1-1</strain>
        <plasmid evidence="2">unnamed2</plasmid>
    </source>
</reference>
<keyword evidence="1" id="KW-0614">Plasmid</keyword>
<gene>
    <name evidence="1" type="ORF">Q9L42_020220</name>
</gene>
<sequence>MSATENNKSVRYSLNAKSTFSMPALLSPEADSVKRNIEAAIGRNIIEGRSPLHWDSQNNTYRLDFWAVLGKYEAIHQFKFRPDERKIDIELNGGRGRRIQLVINVPGEIVGSLFNSDKKGGESAIQYGGIYFSLEPGERIANLFELTDMLSKAIVMASKELIPSDYVDLENQLDEPNDEDNQFMTPLC</sequence>
<proteinExistence type="predicted"/>